<protein>
    <submittedName>
        <fullName evidence="3">Subtilisin-like protein</fullName>
    </submittedName>
</protein>
<reference evidence="3" key="1">
    <citation type="journal article" date="2020" name="Stud. Mycol.">
        <title>101 Dothideomycetes genomes: a test case for predicting lifestyles and emergence of pathogens.</title>
        <authorList>
            <person name="Haridas S."/>
            <person name="Albert R."/>
            <person name="Binder M."/>
            <person name="Bloem J."/>
            <person name="Labutti K."/>
            <person name="Salamov A."/>
            <person name="Andreopoulos B."/>
            <person name="Baker S."/>
            <person name="Barry K."/>
            <person name="Bills G."/>
            <person name="Bluhm B."/>
            <person name="Cannon C."/>
            <person name="Castanera R."/>
            <person name="Culley D."/>
            <person name="Daum C."/>
            <person name="Ezra D."/>
            <person name="Gonzalez J."/>
            <person name="Henrissat B."/>
            <person name="Kuo A."/>
            <person name="Liang C."/>
            <person name="Lipzen A."/>
            <person name="Lutzoni F."/>
            <person name="Magnuson J."/>
            <person name="Mondo S."/>
            <person name="Nolan M."/>
            <person name="Ohm R."/>
            <person name="Pangilinan J."/>
            <person name="Park H.-J."/>
            <person name="Ramirez L."/>
            <person name="Alfaro M."/>
            <person name="Sun H."/>
            <person name="Tritt A."/>
            <person name="Yoshinaga Y."/>
            <person name="Zwiers L.-H."/>
            <person name="Turgeon B."/>
            <person name="Goodwin S."/>
            <person name="Spatafora J."/>
            <person name="Crous P."/>
            <person name="Grigoriev I."/>
        </authorList>
    </citation>
    <scope>NUCLEOTIDE SEQUENCE</scope>
    <source>
        <strain evidence="3">CBS 113979</strain>
    </source>
</reference>
<feature type="domain" description="Peptidase S8/S53" evidence="2">
    <location>
        <begin position="165"/>
        <end position="395"/>
    </location>
</feature>
<gene>
    <name evidence="3" type="ORF">K402DRAFT_324045</name>
</gene>
<keyword evidence="4" id="KW-1185">Reference proteome</keyword>
<dbReference type="InterPro" id="IPR036852">
    <property type="entry name" value="Peptidase_S8/S53_dom_sf"/>
</dbReference>
<evidence type="ECO:0000313" key="3">
    <source>
        <dbReference type="EMBL" id="KAF1990784.1"/>
    </source>
</evidence>
<evidence type="ECO:0000259" key="2">
    <source>
        <dbReference type="Pfam" id="PF00082"/>
    </source>
</evidence>
<dbReference type="GO" id="GO:0004252">
    <property type="term" value="F:serine-type endopeptidase activity"/>
    <property type="evidence" value="ECO:0007669"/>
    <property type="project" value="InterPro"/>
</dbReference>
<proteinExistence type="predicted"/>
<evidence type="ECO:0000313" key="4">
    <source>
        <dbReference type="Proteomes" id="UP000800041"/>
    </source>
</evidence>
<feature type="region of interest" description="Disordered" evidence="1">
    <location>
        <begin position="19"/>
        <end position="52"/>
    </location>
</feature>
<dbReference type="InterPro" id="IPR000209">
    <property type="entry name" value="Peptidase_S8/S53_dom"/>
</dbReference>
<evidence type="ECO:0000256" key="1">
    <source>
        <dbReference type="SAM" id="MobiDB-lite"/>
    </source>
</evidence>
<dbReference type="Gene3D" id="3.40.50.200">
    <property type="entry name" value="Peptidase S8/S53 domain"/>
    <property type="match status" value="1"/>
</dbReference>
<sequence>MDLDYKRYDFNSWYQVLLEKPSDSSGSGDSEMPDPAETPKDDPDFDPSNPKDMTRLAERLRKLTTVEFSYVMRPVAPPAVSISPISPPLIKSSDDPLAAPNAQGYAQQGYLDTAARHGMDIRYAWNFKGGHGKDIGFVDMEQGWNPNHEDLKSANLSSSCISGINRWYYNHGTKTLGCVMMLDNQRGGVGIAPACRGRMISVQRPNPSDPAKTIYNVPDTIVDAAKNMAYGDVLLLEIQSVDKGPVESLGIAYQSIRLATALGMVVVEAGGNNGGNMNDIRDGGKAVLDRTSVDFRDSGAIMVGACLSDTLARKPTSAHGNRVDVFAWGDKVATTRTSGDGDKGPPDAYATKTEEPFSETSAASAIIAGAALVVQGIAQANLGYRLSPKDVRAALTVGGTPSLNPGADQIGVLPNFRNIITNAFTPLTSDAFIRSSPTDAGVFNTTTTSANLTSSSPDIIIRQSPLSTPQTTLGPSSNTSTSMTLCQPLVQGRNHTIYARALNRGGIAVAANSLTVTFYHCPTSTLLLPSLWTRIGSTTFPTSITPNRTLSVSNALTWPASSIPDTDNGSKTFALIALLGSSAFPAPTPASLTVWSVWLDLLYTSNNFAARNYQLISRSTGSGGGKSSHSLSFLLPGRPDLAVPFTIETIGNLSVDSNVVLRLPLAIGDALGVQRRPEQVSGGVLSVPVKAVGVSAIGTGMLEKGLLEKCGAQVEVPESVFTASGVWEFAVRQVYLGKEVGRVCWRFGQEAVVS</sequence>
<dbReference type="GO" id="GO:0006508">
    <property type="term" value="P:proteolysis"/>
    <property type="evidence" value="ECO:0007669"/>
    <property type="project" value="InterPro"/>
</dbReference>
<dbReference type="AlphaFoldDB" id="A0A6G1HCJ2"/>
<organism evidence="3 4">
    <name type="scientific">Aulographum hederae CBS 113979</name>
    <dbReference type="NCBI Taxonomy" id="1176131"/>
    <lineage>
        <taxon>Eukaryota</taxon>
        <taxon>Fungi</taxon>
        <taxon>Dikarya</taxon>
        <taxon>Ascomycota</taxon>
        <taxon>Pezizomycotina</taxon>
        <taxon>Dothideomycetes</taxon>
        <taxon>Pleosporomycetidae</taxon>
        <taxon>Aulographales</taxon>
        <taxon>Aulographaceae</taxon>
    </lineage>
</organism>
<dbReference type="Pfam" id="PF00082">
    <property type="entry name" value="Peptidase_S8"/>
    <property type="match status" value="1"/>
</dbReference>
<name>A0A6G1HCJ2_9PEZI</name>
<dbReference type="EMBL" id="ML977141">
    <property type="protein sequence ID" value="KAF1990784.1"/>
    <property type="molecule type" value="Genomic_DNA"/>
</dbReference>
<dbReference type="Proteomes" id="UP000800041">
    <property type="component" value="Unassembled WGS sequence"/>
</dbReference>
<dbReference type="SUPFAM" id="SSF52743">
    <property type="entry name" value="Subtilisin-like"/>
    <property type="match status" value="1"/>
</dbReference>
<dbReference type="OrthoDB" id="3866712at2759"/>
<accession>A0A6G1HCJ2</accession>